<dbReference type="Proteomes" id="UP001281147">
    <property type="component" value="Unassembled WGS sequence"/>
</dbReference>
<organism evidence="1 2">
    <name type="scientific">Vermiconidia calcicola</name>
    <dbReference type="NCBI Taxonomy" id="1690605"/>
    <lineage>
        <taxon>Eukaryota</taxon>
        <taxon>Fungi</taxon>
        <taxon>Dikarya</taxon>
        <taxon>Ascomycota</taxon>
        <taxon>Pezizomycotina</taxon>
        <taxon>Dothideomycetes</taxon>
        <taxon>Dothideomycetidae</taxon>
        <taxon>Mycosphaerellales</taxon>
        <taxon>Extremaceae</taxon>
        <taxon>Vermiconidia</taxon>
    </lineage>
</organism>
<evidence type="ECO:0000313" key="2">
    <source>
        <dbReference type="Proteomes" id="UP001281147"/>
    </source>
</evidence>
<proteinExistence type="predicted"/>
<comment type="caution">
    <text evidence="1">The sequence shown here is derived from an EMBL/GenBank/DDBJ whole genome shotgun (WGS) entry which is preliminary data.</text>
</comment>
<sequence length="251" mass="27453">MSSNPPSQCCVAGVKHEGEPKGTIDKVGTHDAYIVYPSDKSTENGIILFPDFMGYELINMKLLADQFAANGYFTTIPDMWEGDNVPVNWKPGNGFNLGAWMGKHNPSKAGPIAEGVVKAMRQDYGVKKLGGVGYCLGAKYVLLHLASARRKGIDAGYIAHPTATTGEDIKAIDGPLSIAAAETDDLFPASKRHETEEILKDMKVPYQISLYSDVEHGFANKADLMNPRCKFATETAFLQAVNWFDEFVKKD</sequence>
<reference evidence="1" key="1">
    <citation type="submission" date="2023-07" db="EMBL/GenBank/DDBJ databases">
        <title>Black Yeasts Isolated from many extreme environments.</title>
        <authorList>
            <person name="Coleine C."/>
            <person name="Stajich J.E."/>
            <person name="Selbmann L."/>
        </authorList>
    </citation>
    <scope>NUCLEOTIDE SEQUENCE</scope>
    <source>
        <strain evidence="1">CCFEE 5714</strain>
    </source>
</reference>
<accession>A0ACC3NLW0</accession>
<keyword evidence="2" id="KW-1185">Reference proteome</keyword>
<protein>
    <submittedName>
        <fullName evidence="1">Uncharacterized protein</fullName>
    </submittedName>
</protein>
<name>A0ACC3NLW0_9PEZI</name>
<evidence type="ECO:0000313" key="1">
    <source>
        <dbReference type="EMBL" id="KAK3719081.1"/>
    </source>
</evidence>
<dbReference type="EMBL" id="JAUTXU010000028">
    <property type="protein sequence ID" value="KAK3719081.1"/>
    <property type="molecule type" value="Genomic_DNA"/>
</dbReference>
<gene>
    <name evidence="1" type="ORF">LTR37_004645</name>
</gene>